<dbReference type="SUPFAM" id="SSF53383">
    <property type="entry name" value="PLP-dependent transferases"/>
    <property type="match status" value="1"/>
</dbReference>
<gene>
    <name evidence="11" type="ORF">BWK73_13655</name>
</gene>
<organism evidence="11 12">
    <name type="scientific">Thiothrix lacustris</name>
    <dbReference type="NCBI Taxonomy" id="525917"/>
    <lineage>
        <taxon>Bacteria</taxon>
        <taxon>Pseudomonadati</taxon>
        <taxon>Pseudomonadota</taxon>
        <taxon>Gammaproteobacteria</taxon>
        <taxon>Thiotrichales</taxon>
        <taxon>Thiotrichaceae</taxon>
        <taxon>Thiothrix</taxon>
    </lineage>
</organism>
<evidence type="ECO:0000313" key="11">
    <source>
        <dbReference type="EMBL" id="OQX12895.1"/>
    </source>
</evidence>
<keyword evidence="5" id="KW-0169">Cobalamin biosynthesis</keyword>
<dbReference type="Gene3D" id="3.40.640.10">
    <property type="entry name" value="Type I PLP-dependent aspartate aminotransferase-like (Major domain)"/>
    <property type="match status" value="1"/>
</dbReference>
<protein>
    <recommendedName>
        <fullName evidence="4">threonine-phosphate decarboxylase</fullName>
        <ecNumber evidence="4">4.1.1.81</ecNumber>
    </recommendedName>
    <alternativeName>
        <fullName evidence="8">L-threonine-O-3-phosphate decarboxylase</fullName>
    </alternativeName>
</protein>
<evidence type="ECO:0000313" key="12">
    <source>
        <dbReference type="Proteomes" id="UP000192491"/>
    </source>
</evidence>
<accession>A0A1Y1QSN9</accession>
<dbReference type="InterPro" id="IPR015421">
    <property type="entry name" value="PyrdxlP-dep_Trfase_major"/>
</dbReference>
<evidence type="ECO:0000256" key="1">
    <source>
        <dbReference type="ARBA" id="ARBA00001933"/>
    </source>
</evidence>
<evidence type="ECO:0000256" key="7">
    <source>
        <dbReference type="ARBA" id="ARBA00023239"/>
    </source>
</evidence>
<dbReference type="AlphaFoldDB" id="A0A1Y1QSN9"/>
<dbReference type="UniPathway" id="UPA00148"/>
<evidence type="ECO:0000256" key="5">
    <source>
        <dbReference type="ARBA" id="ARBA00022573"/>
    </source>
</evidence>
<evidence type="ECO:0000259" key="10">
    <source>
        <dbReference type="Pfam" id="PF00155"/>
    </source>
</evidence>
<dbReference type="Gene3D" id="3.90.1150.10">
    <property type="entry name" value="Aspartate Aminotransferase, domain 1"/>
    <property type="match status" value="1"/>
</dbReference>
<dbReference type="EC" id="4.1.1.81" evidence="4"/>
<dbReference type="PANTHER" id="PTHR42885:SF1">
    <property type="entry name" value="THREONINE-PHOSPHATE DECARBOXYLASE"/>
    <property type="match status" value="1"/>
</dbReference>
<dbReference type="GO" id="GO:0009236">
    <property type="term" value="P:cobalamin biosynthetic process"/>
    <property type="evidence" value="ECO:0007669"/>
    <property type="project" value="UniProtKB-UniPathway"/>
</dbReference>
<comment type="catalytic activity">
    <reaction evidence="9">
        <text>O-phospho-L-threonine + H(+) = (R)-1-aminopropan-2-yl phosphate + CO2</text>
        <dbReference type="Rhea" id="RHEA:11492"/>
        <dbReference type="ChEBI" id="CHEBI:15378"/>
        <dbReference type="ChEBI" id="CHEBI:16526"/>
        <dbReference type="ChEBI" id="CHEBI:58563"/>
        <dbReference type="ChEBI" id="CHEBI:58675"/>
        <dbReference type="EC" id="4.1.1.81"/>
    </reaction>
</comment>
<comment type="pathway">
    <text evidence="3">Cofactor biosynthesis; adenosylcobalamin biosynthesis.</text>
</comment>
<sequence length="328" mass="36389">MFSSHKHGGQLRAASQHYGIPLDAWLDLSTGISPWAYPLPAVPSTCWQRLPETDDGLELAAAHYYGSADLLPVSGSQEAIRRLPQLRPPAQRVGILSPAYHSHHQAWQAAGHEVLELDVAQLETHLPTLDVLVVVNPTNPTAQHYPPATLRHWHRTLAARGGWLVVDEAFMDATPTDSLISQHPLPGLVVLRSIGKFFGLAGIRLGFVWAEAVVLQALAQLQDDWSVSHPARWAGQHALADTGWQQQQRERLRTASQRLQCLLTAYDSRQVSSSALFAYWWLENAEALHQQLAQQGILTRLFTHPPALRLGLPATATEWQRLEQGLVL</sequence>
<feature type="domain" description="Aminotransferase class I/classII large" evidence="10">
    <location>
        <begin position="56"/>
        <end position="317"/>
    </location>
</feature>
<evidence type="ECO:0000256" key="2">
    <source>
        <dbReference type="ARBA" id="ARBA00003444"/>
    </source>
</evidence>
<dbReference type="InterPro" id="IPR004838">
    <property type="entry name" value="NHTrfase_class1_PyrdxlP-BS"/>
</dbReference>
<dbReference type="GO" id="GO:0030170">
    <property type="term" value="F:pyridoxal phosphate binding"/>
    <property type="evidence" value="ECO:0007669"/>
    <property type="project" value="InterPro"/>
</dbReference>
<dbReference type="InterPro" id="IPR015422">
    <property type="entry name" value="PyrdxlP-dep_Trfase_small"/>
</dbReference>
<keyword evidence="7" id="KW-0456">Lyase</keyword>
<evidence type="ECO:0000256" key="3">
    <source>
        <dbReference type="ARBA" id="ARBA00004953"/>
    </source>
</evidence>
<comment type="caution">
    <text evidence="11">The sequence shown here is derived from an EMBL/GenBank/DDBJ whole genome shotgun (WGS) entry which is preliminary data.</text>
</comment>
<evidence type="ECO:0000256" key="8">
    <source>
        <dbReference type="ARBA" id="ARBA00029996"/>
    </source>
</evidence>
<evidence type="ECO:0000256" key="6">
    <source>
        <dbReference type="ARBA" id="ARBA00022898"/>
    </source>
</evidence>
<proteinExistence type="predicted"/>
<dbReference type="CDD" id="cd00609">
    <property type="entry name" value="AAT_like"/>
    <property type="match status" value="1"/>
</dbReference>
<dbReference type="EMBL" id="MTEJ01000056">
    <property type="protein sequence ID" value="OQX12895.1"/>
    <property type="molecule type" value="Genomic_DNA"/>
</dbReference>
<reference evidence="11 12" key="1">
    <citation type="submission" date="2017-01" db="EMBL/GenBank/DDBJ databases">
        <title>Novel large sulfur bacteria in the metagenomes of groundwater-fed chemosynthetic microbial mats in the Lake Huron basin.</title>
        <authorList>
            <person name="Sharrar A.M."/>
            <person name="Flood B.E."/>
            <person name="Bailey J.V."/>
            <person name="Jones D.S."/>
            <person name="Biddanda B."/>
            <person name="Ruberg S.A."/>
            <person name="Marcus D.N."/>
            <person name="Dick G.J."/>
        </authorList>
    </citation>
    <scope>NUCLEOTIDE SEQUENCE [LARGE SCALE GENOMIC DNA]</scope>
    <source>
        <strain evidence="11">A8</strain>
    </source>
</reference>
<dbReference type="InterPro" id="IPR004839">
    <property type="entry name" value="Aminotransferase_I/II_large"/>
</dbReference>
<evidence type="ECO:0000256" key="4">
    <source>
        <dbReference type="ARBA" id="ARBA00012285"/>
    </source>
</evidence>
<dbReference type="NCBIfam" id="TIGR01140">
    <property type="entry name" value="L_thr_O3P_dcar"/>
    <property type="match status" value="1"/>
</dbReference>
<name>A0A1Y1QSN9_9GAMM</name>
<evidence type="ECO:0000256" key="9">
    <source>
        <dbReference type="ARBA" id="ARBA00048531"/>
    </source>
</evidence>
<dbReference type="Pfam" id="PF00155">
    <property type="entry name" value="Aminotran_1_2"/>
    <property type="match status" value="1"/>
</dbReference>
<dbReference type="GO" id="GO:0048472">
    <property type="term" value="F:threonine-phosphate decarboxylase activity"/>
    <property type="evidence" value="ECO:0007669"/>
    <property type="project" value="UniProtKB-EC"/>
</dbReference>
<comment type="cofactor">
    <cofactor evidence="1">
        <name>pyridoxal 5'-phosphate</name>
        <dbReference type="ChEBI" id="CHEBI:597326"/>
    </cofactor>
</comment>
<dbReference type="PROSITE" id="PS00105">
    <property type="entry name" value="AA_TRANSFER_CLASS_1"/>
    <property type="match status" value="1"/>
</dbReference>
<dbReference type="InterPro" id="IPR005860">
    <property type="entry name" value="CobD"/>
</dbReference>
<keyword evidence="6" id="KW-0663">Pyridoxal phosphate</keyword>
<dbReference type="InterPro" id="IPR015424">
    <property type="entry name" value="PyrdxlP-dep_Trfase"/>
</dbReference>
<comment type="function">
    <text evidence="2">Decarboxylates L-threonine-O-3-phosphate to yield (R)-1-amino-2-propanol O-2-phosphate, the precursor for the linkage between the nucleotide loop and the corrin ring in cobalamin.</text>
</comment>
<dbReference type="Proteomes" id="UP000192491">
    <property type="component" value="Unassembled WGS sequence"/>
</dbReference>
<dbReference type="PANTHER" id="PTHR42885">
    <property type="entry name" value="HISTIDINOL-PHOSPHATE AMINOTRANSFERASE-RELATED"/>
    <property type="match status" value="1"/>
</dbReference>